<dbReference type="SUPFAM" id="SSF53098">
    <property type="entry name" value="Ribonuclease H-like"/>
    <property type="match status" value="1"/>
</dbReference>
<dbReference type="SUPFAM" id="SSF52467">
    <property type="entry name" value="DHS-like NAD/FAD-binding domain"/>
    <property type="match status" value="1"/>
</dbReference>
<dbReference type="Gene3D" id="3.40.50.1220">
    <property type="entry name" value="TPP-binding domain"/>
    <property type="match status" value="1"/>
</dbReference>
<dbReference type="InterPro" id="IPR036397">
    <property type="entry name" value="RNaseH_sf"/>
</dbReference>
<dbReference type="Gene3D" id="3.30.420.10">
    <property type="entry name" value="Ribonuclease H-like superfamily/Ribonuclease H"/>
    <property type="match status" value="1"/>
</dbReference>
<accession>A0A1T4YJ82</accession>
<dbReference type="GO" id="GO:0003676">
    <property type="term" value="F:nucleic acid binding"/>
    <property type="evidence" value="ECO:0007669"/>
    <property type="project" value="InterPro"/>
</dbReference>
<dbReference type="CDD" id="cd00296">
    <property type="entry name" value="SIR2"/>
    <property type="match status" value="1"/>
</dbReference>
<proteinExistence type="predicted"/>
<dbReference type="AlphaFoldDB" id="A0A1T4YJ82"/>
<dbReference type="InterPro" id="IPR012337">
    <property type="entry name" value="RNaseH-like_sf"/>
</dbReference>
<evidence type="ECO:0000313" key="1">
    <source>
        <dbReference type="EMBL" id="SKB01842.1"/>
    </source>
</evidence>
<dbReference type="InterPro" id="IPR029035">
    <property type="entry name" value="DHS-like_NAD/FAD-binding_dom"/>
</dbReference>
<name>A0A1T4YJ82_9BACT</name>
<dbReference type="Pfam" id="PF13289">
    <property type="entry name" value="SIR2_2"/>
    <property type="match status" value="1"/>
</dbReference>
<organism evidence="1 2">
    <name type="scientific">Prosthecobacter debontii</name>
    <dbReference type="NCBI Taxonomy" id="48467"/>
    <lineage>
        <taxon>Bacteria</taxon>
        <taxon>Pseudomonadati</taxon>
        <taxon>Verrucomicrobiota</taxon>
        <taxon>Verrucomicrobiia</taxon>
        <taxon>Verrucomicrobiales</taxon>
        <taxon>Verrucomicrobiaceae</taxon>
        <taxon>Prosthecobacter</taxon>
    </lineage>
</organism>
<dbReference type="CDD" id="cd04659">
    <property type="entry name" value="Piwi_piwi-like_ProArk"/>
    <property type="match status" value="1"/>
</dbReference>
<keyword evidence="2" id="KW-1185">Reference proteome</keyword>
<dbReference type="Gene3D" id="3.40.50.2300">
    <property type="match status" value="1"/>
</dbReference>
<evidence type="ECO:0000313" key="2">
    <source>
        <dbReference type="Proteomes" id="UP000190774"/>
    </source>
</evidence>
<gene>
    <name evidence="1" type="ORF">SAMN02745166_03479</name>
</gene>
<reference evidence="2" key="1">
    <citation type="submission" date="2017-02" db="EMBL/GenBank/DDBJ databases">
        <authorList>
            <person name="Varghese N."/>
            <person name="Submissions S."/>
        </authorList>
    </citation>
    <scope>NUCLEOTIDE SEQUENCE [LARGE SCALE GENOMIC DNA]</scope>
    <source>
        <strain evidence="2">ATCC 700200</strain>
    </source>
</reference>
<protein>
    <submittedName>
        <fullName evidence="1">SIR2-like domain-containing protein</fullName>
    </submittedName>
</protein>
<dbReference type="EMBL" id="FUYE01000012">
    <property type="protein sequence ID" value="SKB01842.1"/>
    <property type="molecule type" value="Genomic_DNA"/>
</dbReference>
<dbReference type="STRING" id="48467.SAMN02745166_03479"/>
<sequence length="1042" mass="116673">MPLKEITKILQIDELVRSVAVNRDRPICLFLGAGASISSGMPSGQRCIWEWKQDIFITNNPLLRESVSELSLPGTRQRIQQWLDQRAEYPPLDDPEEYSFYAAKCYPTSQDRRAFFQSYVSKAQPHIGYRLIAKLAKIGVIQTIWTTNFDGLACNAAAKFDVTCIEVGIDTAFRANRPAKAGELRVVSLHGDYRYDKLKNTASELQEQEGLLRDEFLHELQDYDLIVLGYSGRDASVMSLLEETYSKAGDCRLFWCGFGSSIPSEVEQLLNKAGSAGREAFYVPTEGFDDVISRFALRLMDSSSLKEVQQMMSDFSSGISGPAPFLSPEQTPTSLIKSNAYPLIIPHTALKGTLTIPPGIKPRHWLNDKWGARPGTIVSVDGGVLALADGQTLMEAFGSELVNSPVATAVSQADVLNDGRILSLYRRALVTNLANKLRLKSDMSRRIWEPVSYDTHFFNGINYNLHKALALRIEPVGGKLFVTLMPEIMVFTPSGELAEKDITKIVRSKVYASQYNAVFDTEIKNWTAKICGKEILDPSGAYFKIPASPSCAGLIQAGQAPLPREVLRFAHQKGWIIPDAPLVFTSSNGKSEVKDSNPLRGLVLNKPWDYKLTSSALCPEVEMGAICPQSDAHKLRRFLNQFHETSKADSKESDYLRDFPGFTSAFALPLKSPVPGDELWLGLDDNLIGEPINAAKDLAQRICRSLDVIRSLRPAAVVAIFVPFRWEPYERIDSDGERFDLHNFVKAYAARHGQSTQFIREKTTLGSQACRTRWWLSLALYAKAQRTPWRLDCLDDETAFVGLGYSVDSAASLGNHILLGCSHLYNARGEGLQFRLGRIENPVFRKGNPFMSLDDSRRMGETIRQLFYDAKMKLPSRVVIHKRTQFTEEEQQGLLQGLEGVANVELIEICVSESIRYLASKVNNGQLQIDTFPIPRGALVSLDKNTALLWVHGVTPNTQNPRFKYYQGKRRIPAPLLIRRYRGHSDVTQVATEILGLTKMNWNSFDYYSRLPSTIDSANSIARYGDYLSGMPSSSYDYRHLI</sequence>
<dbReference type="Proteomes" id="UP000190774">
    <property type="component" value="Unassembled WGS sequence"/>
</dbReference>